<keyword evidence="3" id="KW-1185">Reference proteome</keyword>
<keyword evidence="1" id="KW-0812">Transmembrane</keyword>
<sequence>MAFLKLDVGDLVEDFGLPGLVIGAGVLLLAPIAGPAWTKVGKPIAKTAIKGGIVAYEKSKGIFSEVREAFEDIVAESQAELAEEAEQKTITVEAHSEAG</sequence>
<dbReference type="RefSeq" id="WP_073599268.1">
    <property type="nucleotide sequence ID" value="NZ_MRCB01000008.1"/>
</dbReference>
<proteinExistence type="predicted"/>
<dbReference type="Pfam" id="PF17195">
    <property type="entry name" value="DUF5132"/>
    <property type="match status" value="1"/>
</dbReference>
<evidence type="ECO:0000313" key="3">
    <source>
        <dbReference type="Proteomes" id="UP000186868"/>
    </source>
</evidence>
<dbReference type="OrthoDB" id="465439at2"/>
<keyword evidence="1" id="KW-1133">Transmembrane helix</keyword>
<comment type="caution">
    <text evidence="2">The sequence shown here is derived from an EMBL/GenBank/DDBJ whole genome shotgun (WGS) entry which is preliminary data.</text>
</comment>
<accession>A0A1U7HJM7</accession>
<gene>
    <name evidence="2" type="ORF">NIES593_09060</name>
</gene>
<evidence type="ECO:0000256" key="1">
    <source>
        <dbReference type="SAM" id="Phobius"/>
    </source>
</evidence>
<keyword evidence="1" id="KW-0472">Membrane</keyword>
<dbReference type="InterPro" id="IPR033456">
    <property type="entry name" value="DUF5132"/>
</dbReference>
<protein>
    <submittedName>
        <fullName evidence="2">DUF5132 domain-containing protein</fullName>
    </submittedName>
</protein>
<evidence type="ECO:0000313" key="2">
    <source>
        <dbReference type="EMBL" id="OKH23796.1"/>
    </source>
</evidence>
<reference evidence="2 3" key="1">
    <citation type="submission" date="2016-11" db="EMBL/GenBank/DDBJ databases">
        <title>Draft Genome Sequences of Nine Cyanobacterial Strains from Diverse Habitats.</title>
        <authorList>
            <person name="Zhu T."/>
            <person name="Hou S."/>
            <person name="Lu X."/>
            <person name="Hess W.R."/>
        </authorList>
    </citation>
    <scope>NUCLEOTIDE SEQUENCE [LARGE SCALE GENOMIC DNA]</scope>
    <source>
        <strain evidence="2 3">NIES-593</strain>
    </source>
</reference>
<dbReference type="AlphaFoldDB" id="A0A1U7HJM7"/>
<feature type="transmembrane region" description="Helical" evidence="1">
    <location>
        <begin position="15"/>
        <end position="37"/>
    </location>
</feature>
<dbReference type="EMBL" id="MRCB01000008">
    <property type="protein sequence ID" value="OKH23796.1"/>
    <property type="molecule type" value="Genomic_DNA"/>
</dbReference>
<name>A0A1U7HJM7_9CYAN</name>
<organism evidence="2 3">
    <name type="scientific">Hydrococcus rivularis NIES-593</name>
    <dbReference type="NCBI Taxonomy" id="1921803"/>
    <lineage>
        <taxon>Bacteria</taxon>
        <taxon>Bacillati</taxon>
        <taxon>Cyanobacteriota</taxon>
        <taxon>Cyanophyceae</taxon>
        <taxon>Pleurocapsales</taxon>
        <taxon>Hydrococcaceae</taxon>
        <taxon>Hydrococcus</taxon>
    </lineage>
</organism>
<dbReference type="Proteomes" id="UP000186868">
    <property type="component" value="Unassembled WGS sequence"/>
</dbReference>